<dbReference type="Proteomes" id="UP000348942">
    <property type="component" value="Chromosome 1"/>
</dbReference>
<reference evidence="4 5" key="1">
    <citation type="submission" date="2019-10" db="EMBL/GenBank/DDBJ databases">
        <title>Vibrio sp. nov., isolated from Coralline algae surface.</title>
        <authorList>
            <person name="Geng Y."/>
            <person name="Zhang X."/>
        </authorList>
    </citation>
    <scope>NUCLEOTIDE SEQUENCE [LARGE SCALE GENOMIC DNA]</scope>
    <source>
        <strain evidence="4 5">SM1977</strain>
    </source>
</reference>
<evidence type="ECO:0000256" key="1">
    <source>
        <dbReference type="ARBA" id="ARBA00006484"/>
    </source>
</evidence>
<dbReference type="PANTHER" id="PTHR44196">
    <property type="entry name" value="DEHYDROGENASE/REDUCTASE SDR FAMILY MEMBER 7B"/>
    <property type="match status" value="1"/>
</dbReference>
<dbReference type="AlphaFoldDB" id="A0A5Q0TAH0"/>
<sequence length="235" mass="26082">MKVMITGATSGIGKELAIRYANQGHQVIACGRSEEKLQRLADSNSYIRTLCFELTDFHHYPQLEHDIDLLILNAGDCYYIQDPLNFNAEAFERTININLISIGYGLQAWLKNITQGGRLVLVSSSAAILPLPKAEAYGASKAGLTYLAKTLALTLKPHHISVSVVQPGFVDTPLTERNNFPMPMILTSQVAAQKIIQGISKGKAEINVPLSFVLIMKILRCLPHFIWRYLAVRMT</sequence>
<evidence type="ECO:0000256" key="3">
    <source>
        <dbReference type="RuleBase" id="RU000363"/>
    </source>
</evidence>
<keyword evidence="2" id="KW-0560">Oxidoreductase</keyword>
<dbReference type="Gene3D" id="3.40.50.720">
    <property type="entry name" value="NAD(P)-binding Rossmann-like Domain"/>
    <property type="match status" value="1"/>
</dbReference>
<accession>A0A5Q0TAH0</accession>
<dbReference type="InterPro" id="IPR036291">
    <property type="entry name" value="NAD(P)-bd_dom_sf"/>
</dbReference>
<dbReference type="GO" id="GO:0016020">
    <property type="term" value="C:membrane"/>
    <property type="evidence" value="ECO:0007669"/>
    <property type="project" value="TreeGrafter"/>
</dbReference>
<dbReference type="InterPro" id="IPR002347">
    <property type="entry name" value="SDR_fam"/>
</dbReference>
<proteinExistence type="inferred from homology"/>
<dbReference type="PROSITE" id="PS00061">
    <property type="entry name" value="ADH_SHORT"/>
    <property type="match status" value="1"/>
</dbReference>
<keyword evidence="5" id="KW-1185">Reference proteome</keyword>
<protein>
    <submittedName>
        <fullName evidence="4">SDR family NAD(P)-dependent oxidoreductase</fullName>
    </submittedName>
</protein>
<dbReference type="PRINTS" id="PR00080">
    <property type="entry name" value="SDRFAMILY"/>
</dbReference>
<name>A0A5Q0TAH0_9VIBR</name>
<dbReference type="RefSeq" id="WP_153445795.1">
    <property type="nucleotide sequence ID" value="NZ_CP045699.1"/>
</dbReference>
<dbReference type="PANTHER" id="PTHR44196:SF1">
    <property type="entry name" value="DEHYDROGENASE_REDUCTASE SDR FAMILY MEMBER 7B"/>
    <property type="match status" value="1"/>
</dbReference>
<dbReference type="InterPro" id="IPR020904">
    <property type="entry name" value="Sc_DH/Rdtase_CS"/>
</dbReference>
<dbReference type="SUPFAM" id="SSF51735">
    <property type="entry name" value="NAD(P)-binding Rossmann-fold domains"/>
    <property type="match status" value="1"/>
</dbReference>
<evidence type="ECO:0000313" key="4">
    <source>
        <dbReference type="EMBL" id="QGA64103.1"/>
    </source>
</evidence>
<evidence type="ECO:0000256" key="2">
    <source>
        <dbReference type="ARBA" id="ARBA00023002"/>
    </source>
</evidence>
<dbReference type="PRINTS" id="PR00081">
    <property type="entry name" value="GDHRDH"/>
</dbReference>
<dbReference type="Pfam" id="PF00106">
    <property type="entry name" value="adh_short"/>
    <property type="match status" value="1"/>
</dbReference>
<dbReference type="EMBL" id="CP045699">
    <property type="protein sequence ID" value="QGA64103.1"/>
    <property type="molecule type" value="Genomic_DNA"/>
</dbReference>
<organism evidence="4 5">
    <name type="scientific">Vibrio algicola</name>
    <dbReference type="NCBI Taxonomy" id="2662262"/>
    <lineage>
        <taxon>Bacteria</taxon>
        <taxon>Pseudomonadati</taxon>
        <taxon>Pseudomonadota</taxon>
        <taxon>Gammaproteobacteria</taxon>
        <taxon>Vibrionales</taxon>
        <taxon>Vibrionaceae</taxon>
        <taxon>Vibrio</taxon>
    </lineage>
</organism>
<dbReference type="GO" id="GO:0016491">
    <property type="term" value="F:oxidoreductase activity"/>
    <property type="evidence" value="ECO:0007669"/>
    <property type="project" value="UniProtKB-KW"/>
</dbReference>
<evidence type="ECO:0000313" key="5">
    <source>
        <dbReference type="Proteomes" id="UP000348942"/>
    </source>
</evidence>
<comment type="similarity">
    <text evidence="1 3">Belongs to the short-chain dehydrogenases/reductases (SDR) family.</text>
</comment>
<gene>
    <name evidence="4" type="ORF">GFB47_00875</name>
</gene>